<dbReference type="Proteomes" id="UP000078240">
    <property type="component" value="Unassembled WGS sequence"/>
</dbReference>
<sequence>MRGAPVKISLRGPCFLSVLPTYCHPWGSGTDDTAMRREREREVVLVHGYERCRPLIRGRHREMGRRERGVWSREWE</sequence>
<evidence type="ECO:0000313" key="3">
    <source>
        <dbReference type="Proteomes" id="UP000078240"/>
    </source>
</evidence>
<protein>
    <submittedName>
        <fullName evidence="1">Uncharacterized protein</fullName>
    </submittedName>
</protein>
<accession>A0A179GPB0</accession>
<name>A0A179GPB0_PURLI</name>
<dbReference type="Proteomes" id="UP000078340">
    <property type="component" value="Unassembled WGS sequence"/>
</dbReference>
<evidence type="ECO:0000313" key="2">
    <source>
        <dbReference type="EMBL" id="OAQ88838.1"/>
    </source>
</evidence>
<evidence type="ECO:0000313" key="1">
    <source>
        <dbReference type="EMBL" id="OAQ79757.1"/>
    </source>
</evidence>
<dbReference type="EMBL" id="LSBI01000006">
    <property type="protein sequence ID" value="OAQ88838.1"/>
    <property type="molecule type" value="Genomic_DNA"/>
</dbReference>
<gene>
    <name evidence="1" type="ORF">VFPBJ_05342</name>
    <name evidence="2" type="ORF">VFPFJ_07303</name>
</gene>
<comment type="caution">
    <text evidence="1">The sequence shown here is derived from an EMBL/GenBank/DDBJ whole genome shotgun (WGS) entry which is preliminary data.</text>
</comment>
<reference evidence="1 3" key="1">
    <citation type="submission" date="2016-01" db="EMBL/GenBank/DDBJ databases">
        <title>Biosynthesis of antibiotic leucinostatins and their inhibition on Phytophthora in bio-control Purpureocillium lilacinum.</title>
        <authorList>
            <person name="Wang G."/>
            <person name="Liu Z."/>
            <person name="Lin R."/>
            <person name="Li E."/>
            <person name="Mao Z."/>
            <person name="Ling J."/>
            <person name="Yin W."/>
            <person name="Xie B."/>
        </authorList>
    </citation>
    <scope>NUCLEOTIDE SEQUENCE [LARGE SCALE GENOMIC DNA]</scope>
    <source>
        <strain evidence="1">PLBJ-1</strain>
        <strain evidence="2">PLFJ-1</strain>
    </source>
</reference>
<dbReference type="AlphaFoldDB" id="A0A179GPB0"/>
<proteinExistence type="predicted"/>
<organism evidence="1 3">
    <name type="scientific">Purpureocillium lilacinum</name>
    <name type="common">Paecilomyces lilacinus</name>
    <dbReference type="NCBI Taxonomy" id="33203"/>
    <lineage>
        <taxon>Eukaryota</taxon>
        <taxon>Fungi</taxon>
        <taxon>Dikarya</taxon>
        <taxon>Ascomycota</taxon>
        <taxon>Pezizomycotina</taxon>
        <taxon>Sordariomycetes</taxon>
        <taxon>Hypocreomycetidae</taxon>
        <taxon>Hypocreales</taxon>
        <taxon>Ophiocordycipitaceae</taxon>
        <taxon>Purpureocillium</taxon>
    </lineage>
</organism>
<dbReference type="EMBL" id="LSBH01000004">
    <property type="protein sequence ID" value="OAQ79757.1"/>
    <property type="molecule type" value="Genomic_DNA"/>
</dbReference>